<evidence type="ECO:0000256" key="6">
    <source>
        <dbReference type="ARBA" id="ARBA00022781"/>
    </source>
</evidence>
<comment type="subcellular location">
    <subcellularLocation>
        <location evidence="11 12">Cell membrane</location>
        <topology evidence="11 12">Multi-pass membrane protein</topology>
    </subcellularLocation>
    <subcellularLocation>
        <location evidence="1">Membrane</location>
        <topology evidence="1">Multi-pass membrane protein</topology>
    </subcellularLocation>
</comment>
<dbReference type="InterPro" id="IPR035908">
    <property type="entry name" value="F0_ATP_A_sf"/>
</dbReference>
<gene>
    <name evidence="13" type="primary">atpB_1</name>
    <name evidence="11" type="synonym">atpB</name>
    <name evidence="13" type="ORF">ERS852520_00440</name>
</gene>
<comment type="similarity">
    <text evidence="2 11 12">Belongs to the ATPase A chain family.</text>
</comment>
<keyword evidence="4 11" id="KW-0138">CF(0)</keyword>
<evidence type="ECO:0000313" key="14">
    <source>
        <dbReference type="Proteomes" id="UP000095564"/>
    </source>
</evidence>
<evidence type="ECO:0000256" key="1">
    <source>
        <dbReference type="ARBA" id="ARBA00004141"/>
    </source>
</evidence>
<feature type="transmembrane region" description="Helical" evidence="11">
    <location>
        <begin position="86"/>
        <end position="108"/>
    </location>
</feature>
<dbReference type="PANTHER" id="PTHR42823">
    <property type="entry name" value="ATP SYNTHASE SUBUNIT A, CHLOROPLASTIC"/>
    <property type="match status" value="1"/>
</dbReference>
<accession>A0A174K3J5</accession>
<dbReference type="SUPFAM" id="SSF81336">
    <property type="entry name" value="F1F0 ATP synthase subunit A"/>
    <property type="match status" value="1"/>
</dbReference>
<dbReference type="PANTHER" id="PTHR42823:SF3">
    <property type="entry name" value="ATP SYNTHASE SUBUNIT A, CHLOROPLASTIC"/>
    <property type="match status" value="1"/>
</dbReference>
<organism evidence="13 14">
    <name type="scientific">Anaerostipes hadrus</name>
    <dbReference type="NCBI Taxonomy" id="649756"/>
    <lineage>
        <taxon>Bacteria</taxon>
        <taxon>Bacillati</taxon>
        <taxon>Bacillota</taxon>
        <taxon>Clostridia</taxon>
        <taxon>Lachnospirales</taxon>
        <taxon>Lachnospiraceae</taxon>
        <taxon>Anaerostipes</taxon>
    </lineage>
</organism>
<keyword evidence="11" id="KW-1003">Cell membrane</keyword>
<feature type="transmembrane region" description="Helical" evidence="11">
    <location>
        <begin position="33"/>
        <end position="50"/>
    </location>
</feature>
<name>A0A174K3J5_ANAHA</name>
<dbReference type="NCBIfam" id="NF004486">
    <property type="entry name" value="PRK05815.3-4"/>
    <property type="match status" value="1"/>
</dbReference>
<keyword evidence="8 11" id="KW-0406">Ion transport</keyword>
<dbReference type="InterPro" id="IPR000568">
    <property type="entry name" value="ATP_synth_F0_asu"/>
</dbReference>
<dbReference type="Gene3D" id="1.20.120.220">
    <property type="entry name" value="ATP synthase, F0 complex, subunit A"/>
    <property type="match status" value="1"/>
</dbReference>
<evidence type="ECO:0000313" key="13">
    <source>
        <dbReference type="EMBL" id="CUP03819.1"/>
    </source>
</evidence>
<reference evidence="13 14" key="1">
    <citation type="submission" date="2015-09" db="EMBL/GenBank/DDBJ databases">
        <authorList>
            <consortium name="Pathogen Informatics"/>
        </authorList>
    </citation>
    <scope>NUCLEOTIDE SEQUENCE [LARGE SCALE GENOMIC DNA]</scope>
    <source>
        <strain evidence="13 14">2789STDY5834908</strain>
    </source>
</reference>
<evidence type="ECO:0000256" key="5">
    <source>
        <dbReference type="ARBA" id="ARBA00022692"/>
    </source>
</evidence>
<feature type="transmembrane region" description="Helical" evidence="11">
    <location>
        <begin position="146"/>
        <end position="163"/>
    </location>
</feature>
<proteinExistence type="inferred from homology"/>
<feature type="transmembrane region" description="Helical" evidence="11">
    <location>
        <begin position="175"/>
        <end position="198"/>
    </location>
</feature>
<evidence type="ECO:0000256" key="4">
    <source>
        <dbReference type="ARBA" id="ARBA00022547"/>
    </source>
</evidence>
<dbReference type="CDD" id="cd00310">
    <property type="entry name" value="ATP-synt_Fo_a_6"/>
    <property type="match status" value="1"/>
</dbReference>
<dbReference type="OrthoDB" id="9789241at2"/>
<evidence type="ECO:0000256" key="11">
    <source>
        <dbReference type="HAMAP-Rule" id="MF_01393"/>
    </source>
</evidence>
<feature type="transmembrane region" description="Helical" evidence="11">
    <location>
        <begin position="115"/>
        <end position="134"/>
    </location>
</feature>
<keyword evidence="3 11" id="KW-0813">Transport</keyword>
<evidence type="ECO:0000256" key="2">
    <source>
        <dbReference type="ARBA" id="ARBA00006810"/>
    </source>
</evidence>
<comment type="function">
    <text evidence="11 12">Key component of the proton channel; it plays a direct role in the translocation of protons across the membrane.</text>
</comment>
<dbReference type="RefSeq" id="WP_055159358.1">
    <property type="nucleotide sequence ID" value="NZ_CZAU01000003.1"/>
</dbReference>
<evidence type="ECO:0000256" key="10">
    <source>
        <dbReference type="ARBA" id="ARBA00023310"/>
    </source>
</evidence>
<dbReference type="NCBIfam" id="TIGR01131">
    <property type="entry name" value="ATP_synt_6_or_A"/>
    <property type="match status" value="1"/>
</dbReference>
<feature type="transmembrane region" description="Helical" evidence="11">
    <location>
        <begin position="62"/>
        <end position="80"/>
    </location>
</feature>
<sequence length="227" mass="24926">MGSLGDYLMEELSLKTSFTIPIGGGIPVPQSAVTTWVIMAIVVLLCIIFVRNLKVIPEGPQVYVEALVGFIYNFIGGLVGEKGKRYIPFLGTILIYLGCANISGFFRAKPPTKDLNVTAGLAIISLFLIIYSGIHEKGLKGYIHSYVEPMPMMAAINILELFTRPLSLCMRLFGNVLGAFVLMELITHIAPAIVPLPFSCYFDFFDGLLQAYVFVLLTSLFISESVE</sequence>
<evidence type="ECO:0000256" key="12">
    <source>
        <dbReference type="RuleBase" id="RU000483"/>
    </source>
</evidence>
<evidence type="ECO:0000256" key="9">
    <source>
        <dbReference type="ARBA" id="ARBA00023136"/>
    </source>
</evidence>
<protein>
    <recommendedName>
        <fullName evidence="11 12">ATP synthase subunit a</fullName>
    </recommendedName>
    <alternativeName>
        <fullName evidence="11">ATP synthase F0 sector subunit a</fullName>
    </alternativeName>
    <alternativeName>
        <fullName evidence="11">F-ATPase subunit 6</fullName>
    </alternativeName>
</protein>
<feature type="transmembrane region" description="Helical" evidence="11">
    <location>
        <begin position="204"/>
        <end position="222"/>
    </location>
</feature>
<dbReference type="GO" id="GO:0045259">
    <property type="term" value="C:proton-transporting ATP synthase complex"/>
    <property type="evidence" value="ECO:0007669"/>
    <property type="project" value="UniProtKB-KW"/>
</dbReference>
<dbReference type="GO" id="GO:0046933">
    <property type="term" value="F:proton-transporting ATP synthase activity, rotational mechanism"/>
    <property type="evidence" value="ECO:0007669"/>
    <property type="project" value="UniProtKB-UniRule"/>
</dbReference>
<dbReference type="Pfam" id="PF00119">
    <property type="entry name" value="ATP-synt_A"/>
    <property type="match status" value="1"/>
</dbReference>
<keyword evidence="10 11" id="KW-0066">ATP synthesis</keyword>
<keyword evidence="6 11" id="KW-0375">Hydrogen ion transport</keyword>
<evidence type="ECO:0000256" key="8">
    <source>
        <dbReference type="ARBA" id="ARBA00023065"/>
    </source>
</evidence>
<keyword evidence="7 11" id="KW-1133">Transmembrane helix</keyword>
<keyword evidence="9 11" id="KW-0472">Membrane</keyword>
<dbReference type="Proteomes" id="UP000095564">
    <property type="component" value="Unassembled WGS sequence"/>
</dbReference>
<evidence type="ECO:0000256" key="3">
    <source>
        <dbReference type="ARBA" id="ARBA00022448"/>
    </source>
</evidence>
<dbReference type="HAMAP" id="MF_01393">
    <property type="entry name" value="ATP_synth_a_bact"/>
    <property type="match status" value="1"/>
</dbReference>
<dbReference type="GO" id="GO:0005886">
    <property type="term" value="C:plasma membrane"/>
    <property type="evidence" value="ECO:0007669"/>
    <property type="project" value="UniProtKB-SubCell"/>
</dbReference>
<keyword evidence="5 11" id="KW-0812">Transmembrane</keyword>
<dbReference type="GO" id="GO:0042777">
    <property type="term" value="P:proton motive force-driven plasma membrane ATP synthesis"/>
    <property type="evidence" value="ECO:0007669"/>
    <property type="project" value="TreeGrafter"/>
</dbReference>
<dbReference type="AlphaFoldDB" id="A0A174K3J5"/>
<dbReference type="PRINTS" id="PR00123">
    <property type="entry name" value="ATPASEA"/>
</dbReference>
<evidence type="ECO:0000256" key="7">
    <source>
        <dbReference type="ARBA" id="ARBA00022989"/>
    </source>
</evidence>
<dbReference type="EMBL" id="CZAU01000003">
    <property type="protein sequence ID" value="CUP03819.1"/>
    <property type="molecule type" value="Genomic_DNA"/>
</dbReference>
<dbReference type="InterPro" id="IPR045082">
    <property type="entry name" value="ATP_syn_F0_a_bact/chloroplast"/>
</dbReference>